<dbReference type="Pfam" id="PF00005">
    <property type="entry name" value="ABC_tran"/>
    <property type="match status" value="2"/>
</dbReference>
<dbReference type="EMBL" id="JACSNX010000001">
    <property type="protein sequence ID" value="MBM6850257.1"/>
    <property type="molecule type" value="Genomic_DNA"/>
</dbReference>
<evidence type="ECO:0000259" key="3">
    <source>
        <dbReference type="PROSITE" id="PS50893"/>
    </source>
</evidence>
<name>A0ABS2FTQ8_9FIRM</name>
<sequence>MRGVTKTFGSVIANDRIDLDIRQGEILSLLGENGSGKTTLMNMLSGIYFPDSGEITVRGQPVTIRSPKDAFDLGIGMIHQHFKLVDVLTASENIVLGLKEKGRLNLREVSARVREICGKYGFSIDPDKKIYDMSVSEKQTVEIVKVLYRGADILILDEPTAVLTPQETDRLFDVLRNMRKDGKSIVIITHKLHEVMAISDRVAVLRKGVFVGEVSTSETDPQKLTDMMVGHAVTLNINRPLVEPRPLRLEVKDLTVLTPEGVRALDQVSFQAFGGEILGVAGISGSGQKELLEAIAGLQTAQPGSHVIYHPPTPDEAIAGAHVPVAPDGEELLGKNPRQIHRIGVSMAFVPEDRLGMGLVGSMGMADNMMLKTYRSGRGPLLNRKPPRALAEKVKQELDVLTPSINTPVRRLSGGNVQKVLVGREIAQEPSVLMTAYAVRGLDINTSYTIYNLLTEEKKKGVAVIFVGEDLDVLLELCDRILVLCAGHVNGIVDGRTATKEEVGLMMTNLRKEAAGV</sequence>
<evidence type="ECO:0000256" key="2">
    <source>
        <dbReference type="ARBA" id="ARBA00022840"/>
    </source>
</evidence>
<keyword evidence="1" id="KW-0547">Nucleotide-binding</keyword>
<keyword evidence="5" id="KW-1185">Reference proteome</keyword>
<dbReference type="PROSITE" id="PS50893">
    <property type="entry name" value="ABC_TRANSPORTER_2"/>
    <property type="match status" value="2"/>
</dbReference>
<dbReference type="GO" id="GO:0005524">
    <property type="term" value="F:ATP binding"/>
    <property type="evidence" value="ECO:0007669"/>
    <property type="project" value="UniProtKB-KW"/>
</dbReference>
<evidence type="ECO:0000256" key="1">
    <source>
        <dbReference type="ARBA" id="ARBA00022741"/>
    </source>
</evidence>
<dbReference type="SMART" id="SM00382">
    <property type="entry name" value="AAA"/>
    <property type="match status" value="2"/>
</dbReference>
<proteinExistence type="predicted"/>
<dbReference type="CDD" id="cd03215">
    <property type="entry name" value="ABC_Carb_Monos_II"/>
    <property type="match status" value="1"/>
</dbReference>
<feature type="domain" description="ABC transporter" evidence="3">
    <location>
        <begin position="249"/>
        <end position="511"/>
    </location>
</feature>
<dbReference type="SUPFAM" id="SSF52540">
    <property type="entry name" value="P-loop containing nucleoside triphosphate hydrolases"/>
    <property type="match status" value="2"/>
</dbReference>
<dbReference type="InterPro" id="IPR027417">
    <property type="entry name" value="P-loop_NTPase"/>
</dbReference>
<evidence type="ECO:0000313" key="5">
    <source>
        <dbReference type="Proteomes" id="UP000719500"/>
    </source>
</evidence>
<dbReference type="CDD" id="cd03216">
    <property type="entry name" value="ABC_Carb_Monos_I"/>
    <property type="match status" value="1"/>
</dbReference>
<accession>A0ABS2FTQ8</accession>
<dbReference type="PANTHER" id="PTHR43790:SF4">
    <property type="entry name" value="GUANOSINE IMPORT ATP-BINDING PROTEIN NUPO"/>
    <property type="match status" value="1"/>
</dbReference>
<dbReference type="InterPro" id="IPR050107">
    <property type="entry name" value="ABC_carbohydrate_import_ATPase"/>
</dbReference>
<protein>
    <submittedName>
        <fullName evidence="4">ABC transporter ATP-binding protein</fullName>
    </submittedName>
</protein>
<keyword evidence="2 4" id="KW-0067">ATP-binding</keyword>
<reference evidence="4 5" key="1">
    <citation type="journal article" date="2021" name="Sci. Rep.">
        <title>The distribution of antibiotic resistance genes in chicken gut microbiota commensals.</title>
        <authorList>
            <person name="Juricova H."/>
            <person name="Matiasovicova J."/>
            <person name="Kubasova T."/>
            <person name="Cejkova D."/>
            <person name="Rychlik I."/>
        </authorList>
    </citation>
    <scope>NUCLEOTIDE SEQUENCE [LARGE SCALE GENOMIC DNA]</scope>
    <source>
        <strain evidence="4 5">An411</strain>
    </source>
</reference>
<organism evidence="4 5">
    <name type="scientific">Oscillibacter valericigenes</name>
    <dbReference type="NCBI Taxonomy" id="351091"/>
    <lineage>
        <taxon>Bacteria</taxon>
        <taxon>Bacillati</taxon>
        <taxon>Bacillota</taxon>
        <taxon>Clostridia</taxon>
        <taxon>Eubacteriales</taxon>
        <taxon>Oscillospiraceae</taxon>
        <taxon>Oscillibacter</taxon>
    </lineage>
</organism>
<comment type="caution">
    <text evidence="4">The sequence shown here is derived from an EMBL/GenBank/DDBJ whole genome shotgun (WGS) entry which is preliminary data.</text>
</comment>
<dbReference type="Proteomes" id="UP000719500">
    <property type="component" value="Unassembled WGS sequence"/>
</dbReference>
<gene>
    <name evidence="4" type="ORF">H9X91_02240</name>
</gene>
<dbReference type="InterPro" id="IPR003439">
    <property type="entry name" value="ABC_transporter-like_ATP-bd"/>
</dbReference>
<feature type="domain" description="ABC transporter" evidence="3">
    <location>
        <begin position="1"/>
        <end position="232"/>
    </location>
</feature>
<dbReference type="Gene3D" id="3.40.50.300">
    <property type="entry name" value="P-loop containing nucleotide triphosphate hydrolases"/>
    <property type="match status" value="2"/>
</dbReference>
<dbReference type="InterPro" id="IPR003593">
    <property type="entry name" value="AAA+_ATPase"/>
</dbReference>
<dbReference type="PANTHER" id="PTHR43790">
    <property type="entry name" value="CARBOHYDRATE TRANSPORT ATP-BINDING PROTEIN MG119-RELATED"/>
    <property type="match status" value="1"/>
</dbReference>
<dbReference type="RefSeq" id="WP_204802109.1">
    <property type="nucleotide sequence ID" value="NZ_JACSNX010000001.1"/>
</dbReference>
<evidence type="ECO:0000313" key="4">
    <source>
        <dbReference type="EMBL" id="MBM6850257.1"/>
    </source>
</evidence>